<organism evidence="2 3">
    <name type="scientific">Cryptolaemus montrouzieri</name>
    <dbReference type="NCBI Taxonomy" id="559131"/>
    <lineage>
        <taxon>Eukaryota</taxon>
        <taxon>Metazoa</taxon>
        <taxon>Ecdysozoa</taxon>
        <taxon>Arthropoda</taxon>
        <taxon>Hexapoda</taxon>
        <taxon>Insecta</taxon>
        <taxon>Pterygota</taxon>
        <taxon>Neoptera</taxon>
        <taxon>Endopterygota</taxon>
        <taxon>Coleoptera</taxon>
        <taxon>Polyphaga</taxon>
        <taxon>Cucujiformia</taxon>
        <taxon>Coccinelloidea</taxon>
        <taxon>Coccinellidae</taxon>
        <taxon>Scymninae</taxon>
        <taxon>Scymnini</taxon>
        <taxon>Cryptolaemus</taxon>
    </lineage>
</organism>
<sequence>MFAKISLVVFAILAIAFAAPKPALVAAPVAYTAPIAAVPAIPAVGYSAYSAPVYSGVYNGVYGYGQPVATYY</sequence>
<accession>A0ABD2NB74</accession>
<dbReference type="EMBL" id="JABFTP020000083">
    <property type="protein sequence ID" value="KAL3275660.1"/>
    <property type="molecule type" value="Genomic_DNA"/>
</dbReference>
<proteinExistence type="predicted"/>
<reference evidence="2 3" key="1">
    <citation type="journal article" date="2021" name="BMC Biol.">
        <title>Horizontally acquired antibacterial genes associated with adaptive radiation of ladybird beetles.</title>
        <authorList>
            <person name="Li H.S."/>
            <person name="Tang X.F."/>
            <person name="Huang Y.H."/>
            <person name="Xu Z.Y."/>
            <person name="Chen M.L."/>
            <person name="Du X.Y."/>
            <person name="Qiu B.Y."/>
            <person name="Chen P.T."/>
            <person name="Zhang W."/>
            <person name="Slipinski A."/>
            <person name="Escalona H.E."/>
            <person name="Waterhouse R.M."/>
            <person name="Zwick A."/>
            <person name="Pang H."/>
        </authorList>
    </citation>
    <scope>NUCLEOTIDE SEQUENCE [LARGE SCALE GENOMIC DNA]</scope>
    <source>
        <strain evidence="2">SYSU2018</strain>
    </source>
</reference>
<evidence type="ECO:0000256" key="1">
    <source>
        <dbReference type="SAM" id="SignalP"/>
    </source>
</evidence>
<dbReference type="AlphaFoldDB" id="A0ABD2NB74"/>
<comment type="caution">
    <text evidence="2">The sequence shown here is derived from an EMBL/GenBank/DDBJ whole genome shotgun (WGS) entry which is preliminary data.</text>
</comment>
<protein>
    <recommendedName>
        <fullName evidence="4">Neuropeptide-like 4</fullName>
    </recommendedName>
</protein>
<dbReference type="Proteomes" id="UP001516400">
    <property type="component" value="Unassembled WGS sequence"/>
</dbReference>
<feature type="chain" id="PRO_5044885203" description="Neuropeptide-like 4" evidence="1">
    <location>
        <begin position="19"/>
        <end position="72"/>
    </location>
</feature>
<evidence type="ECO:0000313" key="3">
    <source>
        <dbReference type="Proteomes" id="UP001516400"/>
    </source>
</evidence>
<keyword evidence="3" id="KW-1185">Reference proteome</keyword>
<feature type="signal peptide" evidence="1">
    <location>
        <begin position="1"/>
        <end position="18"/>
    </location>
</feature>
<keyword evidence="1" id="KW-0732">Signal</keyword>
<gene>
    <name evidence="2" type="ORF">HHI36_020413</name>
</gene>
<evidence type="ECO:0000313" key="2">
    <source>
        <dbReference type="EMBL" id="KAL3275660.1"/>
    </source>
</evidence>
<evidence type="ECO:0008006" key="4">
    <source>
        <dbReference type="Google" id="ProtNLM"/>
    </source>
</evidence>
<name>A0ABD2NB74_9CUCU</name>